<dbReference type="InterPro" id="IPR014825">
    <property type="entry name" value="DNA_alkylation"/>
</dbReference>
<proteinExistence type="predicted"/>
<reference evidence="2" key="1">
    <citation type="submission" date="2016-10" db="EMBL/GenBank/DDBJ databases">
        <authorList>
            <person name="Varghese N."/>
            <person name="Submissions S."/>
        </authorList>
    </citation>
    <scope>NUCLEOTIDE SEQUENCE [LARGE SCALE GENOMIC DNA]</scope>
    <source>
        <strain evidence="2">S1b</strain>
    </source>
</reference>
<dbReference type="Pfam" id="PF08713">
    <property type="entry name" value="DNA_alkylation"/>
    <property type="match status" value="1"/>
</dbReference>
<dbReference type="EMBL" id="FOGW01000013">
    <property type="protein sequence ID" value="SER89958.1"/>
    <property type="molecule type" value="Genomic_DNA"/>
</dbReference>
<dbReference type="PANTHER" id="PTHR34070">
    <property type="entry name" value="ARMADILLO-TYPE FOLD"/>
    <property type="match status" value="1"/>
</dbReference>
<dbReference type="InterPro" id="IPR016024">
    <property type="entry name" value="ARM-type_fold"/>
</dbReference>
<dbReference type="OrthoDB" id="9784740at2"/>
<dbReference type="CDD" id="cd06561">
    <property type="entry name" value="AlkD_like"/>
    <property type="match status" value="1"/>
</dbReference>
<dbReference type="Gene3D" id="1.25.10.90">
    <property type="match status" value="1"/>
</dbReference>
<dbReference type="AlphaFoldDB" id="A0A1H9SYL3"/>
<dbReference type="PANTHER" id="PTHR34070:SF1">
    <property type="entry name" value="DNA ALKYLATION REPAIR PROTEIN"/>
    <property type="match status" value="1"/>
</dbReference>
<organism evidence="1 2">
    <name type="scientific">Lachnobacterium bovis</name>
    <dbReference type="NCBI Taxonomy" id="140626"/>
    <lineage>
        <taxon>Bacteria</taxon>
        <taxon>Bacillati</taxon>
        <taxon>Bacillota</taxon>
        <taxon>Clostridia</taxon>
        <taxon>Lachnospirales</taxon>
        <taxon>Lachnospiraceae</taxon>
        <taxon>Lachnobacterium</taxon>
    </lineage>
</organism>
<protein>
    <submittedName>
        <fullName evidence="1">3-methyladenine DNA glycosylase AlkD</fullName>
    </submittedName>
</protein>
<keyword evidence="2" id="KW-1185">Reference proteome</keyword>
<evidence type="ECO:0000313" key="2">
    <source>
        <dbReference type="Proteomes" id="UP000182471"/>
    </source>
</evidence>
<evidence type="ECO:0000313" key="1">
    <source>
        <dbReference type="EMBL" id="SER89958.1"/>
    </source>
</evidence>
<name>A0A1H9SYL3_9FIRM</name>
<dbReference type="SUPFAM" id="SSF48371">
    <property type="entry name" value="ARM repeat"/>
    <property type="match status" value="1"/>
</dbReference>
<accession>A0A1H9SYL3</accession>
<dbReference type="RefSeq" id="WP_029067584.1">
    <property type="nucleotide sequence ID" value="NZ_FOGW01000013.1"/>
</dbReference>
<gene>
    <name evidence="1" type="ORF">SAMN02910429_01425</name>
</gene>
<sequence length="230" mass="27997">MENDIVKTIQRQIFENKDIEYKNFQSKLIPNIEKDCIIGVRTPILRKIAKSVSTDERKTFMSKLPHKYFEENQLQAFFISDIKDEKECYIRLGEFLPYVNNWATCDQMCPKVFKKNKENLIEYIKIWLDSKEEYTVRFAIKMLMTFFLDSNFNKEYLYWIAQIDREEYYIKMMQAWYFATALAKQYEKTICIFEEQVLDDWVHNKSIQKAIESRRIARDIKEYLKKLKVR</sequence>
<dbReference type="Proteomes" id="UP000182471">
    <property type="component" value="Unassembled WGS sequence"/>
</dbReference>